<name>A0A6I6HAH2_9PSED</name>
<evidence type="ECO:0000313" key="6">
    <source>
        <dbReference type="EMBL" id="QGW78724.1"/>
    </source>
</evidence>
<dbReference type="GO" id="GO:0004497">
    <property type="term" value="F:monooxygenase activity"/>
    <property type="evidence" value="ECO:0007669"/>
    <property type="project" value="UniProtKB-KW"/>
</dbReference>
<proteinExistence type="predicted"/>
<accession>A0A6I6HAH2</accession>
<reference evidence="6" key="1">
    <citation type="submission" date="2019-12" db="EMBL/GenBank/DDBJ databases">
        <title>Hybrid Genome Assemblies of two High G+C Isolates from Undergraduate Microbiology Courses.</title>
        <authorList>
            <person name="Ne Ville C.J."/>
            <person name="Enright D."/>
            <person name="Hernandez I."/>
            <person name="Dodsworth J."/>
            <person name="Orwin P.M."/>
        </authorList>
    </citation>
    <scope>NUCLEOTIDE SEQUENCE [LARGE SCALE GENOMIC DNA]</scope>
    <source>
        <strain evidence="6">Neo</strain>
    </source>
</reference>
<dbReference type="EMBL" id="CP046621">
    <property type="protein sequence ID" value="QGW78724.1"/>
    <property type="molecule type" value="Genomic_DNA"/>
</dbReference>
<evidence type="ECO:0000313" key="7">
    <source>
        <dbReference type="Proteomes" id="UP000426235"/>
    </source>
</evidence>
<feature type="domain" description="Luciferase-like" evidence="5">
    <location>
        <begin position="39"/>
        <end position="251"/>
    </location>
</feature>
<sequence length="348" mass="38360">MNETVTHTDRATTRGASAPAFAGHPGYNRMFAADQLTLGIFLPLRFYEGDMSVLVGQADLVSEIDRHGFAAVWVRDVPLFDPYFGDAGQVFDPFTYLAYLAARTKRISLATGSAIFSLRHPIDLAKAASTIDQLSGGRLVMGIASGDRPVEFPAYGLEHSERGEHFAEAVSYFRQLLQKEETTIVSTLGHLSGALLLPKPATGNIPLLVTGSSRQSMQWLGEQADGWLTYPQSTQNIEGPRQLAQKISAWRGHIPDQGFRPHATNEWIDLDENPNFPRTSQRGGYVLKTGRNGLIELLSEWREAGVNHAAIGIHLAQRPAHEIIQELGEEVLPLFPSHEGPKPLPQHW</sequence>
<keyword evidence="7" id="KW-1185">Reference proteome</keyword>
<evidence type="ECO:0000256" key="3">
    <source>
        <dbReference type="ARBA" id="ARBA00023002"/>
    </source>
</evidence>
<dbReference type="InterPro" id="IPR051260">
    <property type="entry name" value="Diverse_substr_monoxygenases"/>
</dbReference>
<dbReference type="AlphaFoldDB" id="A0A6I6HAH2"/>
<gene>
    <name evidence="6" type="ORF">GPJ81_19210</name>
</gene>
<keyword evidence="2" id="KW-0288">FMN</keyword>
<dbReference type="InterPro" id="IPR020020">
    <property type="entry name" value="Luciferase-type_oxidoreductase"/>
</dbReference>
<evidence type="ECO:0000256" key="1">
    <source>
        <dbReference type="ARBA" id="ARBA00022630"/>
    </source>
</evidence>
<dbReference type="InterPro" id="IPR036661">
    <property type="entry name" value="Luciferase-like_sf"/>
</dbReference>
<dbReference type="Gene3D" id="3.20.20.30">
    <property type="entry name" value="Luciferase-like domain"/>
    <property type="match status" value="1"/>
</dbReference>
<dbReference type="GO" id="GO:0016705">
    <property type="term" value="F:oxidoreductase activity, acting on paired donors, with incorporation or reduction of molecular oxygen"/>
    <property type="evidence" value="ECO:0007669"/>
    <property type="project" value="InterPro"/>
</dbReference>
<dbReference type="PANTHER" id="PTHR30011:SF16">
    <property type="entry name" value="C2H2 FINGER DOMAIN TRANSCRIPTION FACTOR (EUROFUNG)-RELATED"/>
    <property type="match status" value="1"/>
</dbReference>
<dbReference type="PANTHER" id="PTHR30011">
    <property type="entry name" value="ALKANESULFONATE MONOOXYGENASE-RELATED"/>
    <property type="match status" value="1"/>
</dbReference>
<evidence type="ECO:0000259" key="5">
    <source>
        <dbReference type="Pfam" id="PF00296"/>
    </source>
</evidence>
<dbReference type="InterPro" id="IPR011251">
    <property type="entry name" value="Luciferase-like_dom"/>
</dbReference>
<dbReference type="SUPFAM" id="SSF51679">
    <property type="entry name" value="Bacterial luciferase-like"/>
    <property type="match status" value="1"/>
</dbReference>
<organism evidence="6 7">
    <name type="scientific">Pseudomonas alkylphenolica</name>
    <dbReference type="NCBI Taxonomy" id="237609"/>
    <lineage>
        <taxon>Bacteria</taxon>
        <taxon>Pseudomonadati</taxon>
        <taxon>Pseudomonadota</taxon>
        <taxon>Gammaproteobacteria</taxon>
        <taxon>Pseudomonadales</taxon>
        <taxon>Pseudomonadaceae</taxon>
        <taxon>Pseudomonas</taxon>
    </lineage>
</organism>
<dbReference type="EC" id="1.-.-.-" evidence="6"/>
<evidence type="ECO:0000256" key="4">
    <source>
        <dbReference type="ARBA" id="ARBA00023033"/>
    </source>
</evidence>
<protein>
    <submittedName>
        <fullName evidence="6">TIGR03571 family LLM class oxidoreductase</fullName>
        <ecNumber evidence="6">1.-.-.-</ecNumber>
    </submittedName>
</protein>
<keyword evidence="4" id="KW-0503">Monooxygenase</keyword>
<keyword evidence="1" id="KW-0285">Flavoprotein</keyword>
<dbReference type="NCBIfam" id="TIGR03571">
    <property type="entry name" value="lucif_BA3436"/>
    <property type="match status" value="1"/>
</dbReference>
<dbReference type="Proteomes" id="UP000426235">
    <property type="component" value="Chromosome"/>
</dbReference>
<keyword evidence="3 6" id="KW-0560">Oxidoreductase</keyword>
<dbReference type="RefSeq" id="WP_157193538.1">
    <property type="nucleotide sequence ID" value="NZ_CP046621.1"/>
</dbReference>
<dbReference type="Pfam" id="PF00296">
    <property type="entry name" value="Bac_luciferase"/>
    <property type="match status" value="1"/>
</dbReference>
<evidence type="ECO:0000256" key="2">
    <source>
        <dbReference type="ARBA" id="ARBA00022643"/>
    </source>
</evidence>